<evidence type="ECO:0000259" key="2">
    <source>
        <dbReference type="Pfam" id="PF01458"/>
    </source>
</evidence>
<feature type="domain" description="SUF system FeS cluster assembly SufBD core" evidence="2">
    <location>
        <begin position="137"/>
        <end position="364"/>
    </location>
</feature>
<dbReference type="PANTHER" id="PTHR43575">
    <property type="entry name" value="PROTEIN ABCI7, CHLOROPLASTIC"/>
    <property type="match status" value="1"/>
</dbReference>
<dbReference type="Pfam" id="PF01458">
    <property type="entry name" value="SUFBD_core"/>
    <property type="match status" value="1"/>
</dbReference>
<sequence length="393" mass="42115">MAEAQNIPVGSTTAGQIAVAAESTVATRMSAPPSFDVADFPVPHGREEEWRFTPLERLRGLHDGTATATGEGVKVDVQAPEGVTVETVGRDDARLGRAGTPVDRIAAQAYSAFEKASVVTVPKETVLTEPVRIAVHGQGGTAYGHQVIELGAFAEAVVVIDHTGDAVLAANVDYLLGDGAKLTVVSVQDWDDKSVHVAQHNARIGRDASFKSVVVTFGGDLVRLHPRVTYAGPGGEAELLGLYFTDSAQHQEHRLFVDHNTPHCKSNVVYKGALQGDDAHAVWIGDVLIEARAEGTDTYEMNRNLVLTDGARVDSVPNLEIETGEIVGAGHASATGRFDDEQLFYLMARGIPEQDARRLVVRGFFAELVQQIGVEDIEARLIEKIEAELEATV</sequence>
<dbReference type="InterPro" id="IPR000825">
    <property type="entry name" value="SUF_FeS_clus_asmbl_SufBD_core"/>
</dbReference>
<gene>
    <name evidence="3" type="primary">sufD</name>
    <name evidence="3" type="ORF">ACFW88_33295</name>
</gene>
<organism evidence="3 4">
    <name type="scientific">Streptomyces anandii</name>
    <dbReference type="NCBI Taxonomy" id="285454"/>
    <lineage>
        <taxon>Bacteria</taxon>
        <taxon>Bacillati</taxon>
        <taxon>Actinomycetota</taxon>
        <taxon>Actinomycetes</taxon>
        <taxon>Kitasatosporales</taxon>
        <taxon>Streptomycetaceae</taxon>
        <taxon>Streptomyces</taxon>
    </lineage>
</organism>
<comment type="similarity">
    <text evidence="1">Belongs to the iron-sulfur cluster assembly SufBD family.</text>
</comment>
<dbReference type="NCBIfam" id="TIGR01981">
    <property type="entry name" value="sufD"/>
    <property type="match status" value="1"/>
</dbReference>
<comment type="caution">
    <text evidence="3">The sequence shown here is derived from an EMBL/GenBank/DDBJ whole genome shotgun (WGS) entry which is preliminary data.</text>
</comment>
<evidence type="ECO:0000313" key="3">
    <source>
        <dbReference type="EMBL" id="MFE1755359.1"/>
    </source>
</evidence>
<keyword evidence="4" id="KW-1185">Reference proteome</keyword>
<name>A0ABW6HFD8_9ACTN</name>
<dbReference type="InterPro" id="IPR011542">
    <property type="entry name" value="SUF_FeS_clus_asmbl_SufD"/>
</dbReference>
<evidence type="ECO:0000256" key="1">
    <source>
        <dbReference type="ARBA" id="ARBA00043967"/>
    </source>
</evidence>
<dbReference type="InterPro" id="IPR055346">
    <property type="entry name" value="Fe-S_cluster_assembly_SufBD"/>
</dbReference>
<accession>A0ABW6HFD8</accession>
<reference evidence="3 4" key="1">
    <citation type="submission" date="2024-09" db="EMBL/GenBank/DDBJ databases">
        <title>The Natural Products Discovery Center: Release of the First 8490 Sequenced Strains for Exploring Actinobacteria Biosynthetic Diversity.</title>
        <authorList>
            <person name="Kalkreuter E."/>
            <person name="Kautsar S.A."/>
            <person name="Yang D."/>
            <person name="Bader C.D."/>
            <person name="Teijaro C.N."/>
            <person name="Fluegel L."/>
            <person name="Davis C.M."/>
            <person name="Simpson J.R."/>
            <person name="Lauterbach L."/>
            <person name="Steele A.D."/>
            <person name="Gui C."/>
            <person name="Meng S."/>
            <person name="Li G."/>
            <person name="Viehrig K."/>
            <person name="Ye F."/>
            <person name="Su P."/>
            <person name="Kiefer A.F."/>
            <person name="Nichols A."/>
            <person name="Cepeda A.J."/>
            <person name="Yan W."/>
            <person name="Fan B."/>
            <person name="Jiang Y."/>
            <person name="Adhikari A."/>
            <person name="Zheng C.-J."/>
            <person name="Schuster L."/>
            <person name="Cowan T.M."/>
            <person name="Smanski M.J."/>
            <person name="Chevrette M.G."/>
            <person name="De Carvalho L.P.S."/>
            <person name="Shen B."/>
        </authorList>
    </citation>
    <scope>NUCLEOTIDE SEQUENCE [LARGE SCALE GENOMIC DNA]</scope>
    <source>
        <strain evidence="3 4">NPDC059500</strain>
    </source>
</reference>
<proteinExistence type="inferred from homology"/>
<dbReference type="EMBL" id="JBHYTS010000085">
    <property type="protein sequence ID" value="MFE1755359.1"/>
    <property type="molecule type" value="Genomic_DNA"/>
</dbReference>
<dbReference type="PANTHER" id="PTHR43575:SF1">
    <property type="entry name" value="PROTEIN ABCI7, CHLOROPLASTIC"/>
    <property type="match status" value="1"/>
</dbReference>
<evidence type="ECO:0000313" key="4">
    <source>
        <dbReference type="Proteomes" id="UP001599756"/>
    </source>
</evidence>
<dbReference type="SUPFAM" id="SSF101960">
    <property type="entry name" value="Stabilizer of iron transporter SufD"/>
    <property type="match status" value="1"/>
</dbReference>
<dbReference type="InterPro" id="IPR037284">
    <property type="entry name" value="SUF_FeS_clus_asmbl_SufBD_sf"/>
</dbReference>
<protein>
    <submittedName>
        <fullName evidence="3">Fe-S cluster assembly protein SufD</fullName>
    </submittedName>
</protein>
<dbReference type="Proteomes" id="UP001599756">
    <property type="component" value="Unassembled WGS sequence"/>
</dbReference>
<dbReference type="RefSeq" id="WP_381805543.1">
    <property type="nucleotide sequence ID" value="NZ_JBHYTS010000085.1"/>
</dbReference>